<feature type="domain" description="HTH lacI-type" evidence="4">
    <location>
        <begin position="2"/>
        <end position="56"/>
    </location>
</feature>
<dbReference type="InterPro" id="IPR010982">
    <property type="entry name" value="Lambda_DNA-bd_dom_sf"/>
</dbReference>
<dbReference type="PANTHER" id="PTHR30146:SF105">
    <property type="entry name" value="CATABOLITE CONTROL PROTEIN B"/>
    <property type="match status" value="1"/>
</dbReference>
<evidence type="ECO:0000259" key="4">
    <source>
        <dbReference type="PROSITE" id="PS50932"/>
    </source>
</evidence>
<proteinExistence type="predicted"/>
<feature type="domain" description="HTH cro/C1-type" evidence="5">
    <location>
        <begin position="3"/>
        <end position="46"/>
    </location>
</feature>
<keyword evidence="2 6" id="KW-0238">DNA-binding</keyword>
<keyword evidence="3" id="KW-0804">Transcription</keyword>
<dbReference type="InterPro" id="IPR001387">
    <property type="entry name" value="Cro/C1-type_HTH"/>
</dbReference>
<evidence type="ECO:0000259" key="5">
    <source>
        <dbReference type="PROSITE" id="PS50943"/>
    </source>
</evidence>
<dbReference type="PROSITE" id="PS00356">
    <property type="entry name" value="HTH_LACI_1"/>
    <property type="match status" value="1"/>
</dbReference>
<sequence length="328" mass="36584">MPTILDVAERAGVSRSTVSRVLTNSGRVDPETKQKVLAAMKELNYQPSQVARNLRRQETKLIAVLISCISNPFFGSLVQGMEEVAARKGYHVILCNTGEDPIRQMEYLQMLEKKQVDGVILTALRNSLDEVKAYLKYGPIVLASEYVEDDSLPAVVIDNIKAAERVTEHLILKGHKRIGFINGPEHSILCRDRQKGYIQTLEKYKIPASHDLIRYSDFTIEGGFTCAKQLLVLEEKPSAIFAANDDMAVGVMQAVQEQGLRIPQDVSVVGFDNIQISRVVQPNLTTIDQPIFQIGVKSMELLMSCLEGNVLEDKRIVLEANLCIREST</sequence>
<dbReference type="InterPro" id="IPR001761">
    <property type="entry name" value="Peripla_BP/Lac1_sug-bd_dom"/>
</dbReference>
<dbReference type="SMART" id="SM00354">
    <property type="entry name" value="HTH_LACI"/>
    <property type="match status" value="1"/>
</dbReference>
<dbReference type="GO" id="GO:0003677">
    <property type="term" value="F:DNA binding"/>
    <property type="evidence" value="ECO:0007669"/>
    <property type="project" value="UniProtKB-KW"/>
</dbReference>
<dbReference type="PROSITE" id="PS50943">
    <property type="entry name" value="HTH_CROC1"/>
    <property type="match status" value="1"/>
</dbReference>
<keyword evidence="7" id="KW-1185">Reference proteome</keyword>
<protein>
    <submittedName>
        <fullName evidence="6">LacI family DNA-binding transcriptional regulator</fullName>
    </submittedName>
</protein>
<dbReference type="Pfam" id="PF00532">
    <property type="entry name" value="Peripla_BP_1"/>
    <property type="match status" value="1"/>
</dbReference>
<dbReference type="PROSITE" id="PS50932">
    <property type="entry name" value="HTH_LACI_2"/>
    <property type="match status" value="1"/>
</dbReference>
<evidence type="ECO:0000313" key="6">
    <source>
        <dbReference type="EMBL" id="MFB9759308.1"/>
    </source>
</evidence>
<dbReference type="Pfam" id="PF00356">
    <property type="entry name" value="LacI"/>
    <property type="match status" value="1"/>
</dbReference>
<dbReference type="SUPFAM" id="SSF47413">
    <property type="entry name" value="lambda repressor-like DNA-binding domains"/>
    <property type="match status" value="1"/>
</dbReference>
<dbReference type="RefSeq" id="WP_379949607.1">
    <property type="nucleotide sequence ID" value="NZ_JBHMAF010000068.1"/>
</dbReference>
<evidence type="ECO:0000256" key="2">
    <source>
        <dbReference type="ARBA" id="ARBA00023125"/>
    </source>
</evidence>
<dbReference type="PANTHER" id="PTHR30146">
    <property type="entry name" value="LACI-RELATED TRANSCRIPTIONAL REPRESSOR"/>
    <property type="match status" value="1"/>
</dbReference>
<dbReference type="EMBL" id="JBHMAF010000068">
    <property type="protein sequence ID" value="MFB9759308.1"/>
    <property type="molecule type" value="Genomic_DNA"/>
</dbReference>
<dbReference type="CDD" id="cd01392">
    <property type="entry name" value="HTH_LacI"/>
    <property type="match status" value="1"/>
</dbReference>
<dbReference type="CDD" id="cd06267">
    <property type="entry name" value="PBP1_LacI_sugar_binding-like"/>
    <property type="match status" value="1"/>
</dbReference>
<accession>A0ABV5WGF6</accession>
<organism evidence="6 7">
    <name type="scientific">Ectobacillus funiculus</name>
    <dbReference type="NCBI Taxonomy" id="137993"/>
    <lineage>
        <taxon>Bacteria</taxon>
        <taxon>Bacillati</taxon>
        <taxon>Bacillota</taxon>
        <taxon>Bacilli</taxon>
        <taxon>Bacillales</taxon>
        <taxon>Bacillaceae</taxon>
        <taxon>Ectobacillus</taxon>
    </lineage>
</organism>
<evidence type="ECO:0000256" key="3">
    <source>
        <dbReference type="ARBA" id="ARBA00023163"/>
    </source>
</evidence>
<evidence type="ECO:0000256" key="1">
    <source>
        <dbReference type="ARBA" id="ARBA00023015"/>
    </source>
</evidence>
<dbReference type="Gene3D" id="3.40.50.2300">
    <property type="match status" value="2"/>
</dbReference>
<dbReference type="PRINTS" id="PR00036">
    <property type="entry name" value="HTHLACI"/>
</dbReference>
<comment type="caution">
    <text evidence="6">The sequence shown here is derived from an EMBL/GenBank/DDBJ whole genome shotgun (WGS) entry which is preliminary data.</text>
</comment>
<dbReference type="InterPro" id="IPR028082">
    <property type="entry name" value="Peripla_BP_I"/>
</dbReference>
<name>A0ABV5WGF6_9BACI</name>
<reference evidence="6 7" key="1">
    <citation type="submission" date="2024-09" db="EMBL/GenBank/DDBJ databases">
        <authorList>
            <person name="Sun Q."/>
            <person name="Mori K."/>
        </authorList>
    </citation>
    <scope>NUCLEOTIDE SEQUENCE [LARGE SCALE GENOMIC DNA]</scope>
    <source>
        <strain evidence="6 7">JCM 11201</strain>
    </source>
</reference>
<dbReference type="Proteomes" id="UP001589609">
    <property type="component" value="Unassembled WGS sequence"/>
</dbReference>
<gene>
    <name evidence="6" type="ORF">ACFFMS_12750</name>
</gene>
<dbReference type="SUPFAM" id="SSF53822">
    <property type="entry name" value="Periplasmic binding protein-like I"/>
    <property type="match status" value="1"/>
</dbReference>
<dbReference type="InterPro" id="IPR000843">
    <property type="entry name" value="HTH_LacI"/>
</dbReference>
<keyword evidence="1" id="KW-0805">Transcription regulation</keyword>
<evidence type="ECO:0000313" key="7">
    <source>
        <dbReference type="Proteomes" id="UP001589609"/>
    </source>
</evidence>
<dbReference type="Gene3D" id="1.10.260.40">
    <property type="entry name" value="lambda repressor-like DNA-binding domains"/>
    <property type="match status" value="1"/>
</dbReference>